<feature type="domain" description="Glycosyltransferase 2-like" evidence="1">
    <location>
        <begin position="24"/>
        <end position="188"/>
    </location>
</feature>
<dbReference type="GO" id="GO:0016740">
    <property type="term" value="F:transferase activity"/>
    <property type="evidence" value="ECO:0007669"/>
    <property type="project" value="UniProtKB-KW"/>
</dbReference>
<dbReference type="InterPro" id="IPR050834">
    <property type="entry name" value="Glycosyltransf_2"/>
</dbReference>
<evidence type="ECO:0000313" key="3">
    <source>
        <dbReference type="Proteomes" id="UP000467193"/>
    </source>
</evidence>
<dbReference type="KEGG" id="msei:MSEDJ_20150"/>
<organism evidence="2 3">
    <name type="scientific">Mycolicibacterium sediminis</name>
    <dbReference type="NCBI Taxonomy" id="1286180"/>
    <lineage>
        <taxon>Bacteria</taxon>
        <taxon>Bacillati</taxon>
        <taxon>Actinomycetota</taxon>
        <taxon>Actinomycetes</taxon>
        <taxon>Mycobacteriales</taxon>
        <taxon>Mycobacteriaceae</taxon>
        <taxon>Mycolicibacterium</taxon>
    </lineage>
</organism>
<proteinExistence type="predicted"/>
<dbReference type="EMBL" id="AP022588">
    <property type="protein sequence ID" value="BBY27919.1"/>
    <property type="molecule type" value="Genomic_DNA"/>
</dbReference>
<dbReference type="Proteomes" id="UP000467193">
    <property type="component" value="Chromosome"/>
</dbReference>
<gene>
    <name evidence="2" type="ORF">MSEDJ_20150</name>
</gene>
<keyword evidence="2" id="KW-0808">Transferase</keyword>
<dbReference type="InterPro" id="IPR001173">
    <property type="entry name" value="Glyco_trans_2-like"/>
</dbReference>
<keyword evidence="3" id="KW-1185">Reference proteome</keyword>
<dbReference type="SUPFAM" id="SSF53448">
    <property type="entry name" value="Nucleotide-diphospho-sugar transferases"/>
    <property type="match status" value="1"/>
</dbReference>
<accession>A0A7I7QNE1</accession>
<dbReference type="Pfam" id="PF00535">
    <property type="entry name" value="Glycos_transf_2"/>
    <property type="match status" value="1"/>
</dbReference>
<dbReference type="Gene3D" id="3.90.550.10">
    <property type="entry name" value="Spore Coat Polysaccharide Biosynthesis Protein SpsA, Chain A"/>
    <property type="match status" value="1"/>
</dbReference>
<dbReference type="PANTHER" id="PTHR43685">
    <property type="entry name" value="GLYCOSYLTRANSFERASE"/>
    <property type="match status" value="1"/>
</dbReference>
<evidence type="ECO:0000259" key="1">
    <source>
        <dbReference type="Pfam" id="PF00535"/>
    </source>
</evidence>
<sequence>MSVGDLTHANATVDGRLAGTVSTSVVICAYTPSRWQAMCDAVDSVLTQRLPVDELLLVIDHDEDLFAAALERYRGSVMPKVLRSTGPRGLSGARNTGLRAAGSDVVAFLDDDARAEPGWSEAMVAHYTAEDVEGVGGYAMPDWPDARPSWLPAEFDWVVGCSYVGQPTTVAPVRNFIGANMSLRRDALVMVDGFDSSVGRIGSKPTGCEETELCIRISQRKPAARLLFDPDMRVWHTVSRDRTTFRYFVSRCYHEGRSKAMVSRLVGASDGLSSERAYVSRVLPRAAARGLASCTRAGLVRAAVVAVGVAVTSLGYLRGRVGSRSRGVVR</sequence>
<dbReference type="InterPro" id="IPR029044">
    <property type="entry name" value="Nucleotide-diphossugar_trans"/>
</dbReference>
<dbReference type="AlphaFoldDB" id="A0A7I7QNE1"/>
<evidence type="ECO:0000313" key="2">
    <source>
        <dbReference type="EMBL" id="BBY27919.1"/>
    </source>
</evidence>
<name>A0A7I7QNE1_9MYCO</name>
<protein>
    <submittedName>
        <fullName evidence="2">Glycosyl transferase family 2</fullName>
    </submittedName>
</protein>
<reference evidence="2 3" key="1">
    <citation type="journal article" date="2019" name="Emerg. Microbes Infect.">
        <title>Comprehensive subspecies identification of 175 nontuberculous mycobacteria species based on 7547 genomic profiles.</title>
        <authorList>
            <person name="Matsumoto Y."/>
            <person name="Kinjo T."/>
            <person name="Motooka D."/>
            <person name="Nabeya D."/>
            <person name="Jung N."/>
            <person name="Uechi K."/>
            <person name="Horii T."/>
            <person name="Iida T."/>
            <person name="Fujita J."/>
            <person name="Nakamura S."/>
        </authorList>
    </citation>
    <scope>NUCLEOTIDE SEQUENCE [LARGE SCALE GENOMIC DNA]</scope>
    <source>
        <strain evidence="2 3">JCM 17899</strain>
    </source>
</reference>
<dbReference type="PANTHER" id="PTHR43685:SF2">
    <property type="entry name" value="GLYCOSYLTRANSFERASE 2-LIKE DOMAIN-CONTAINING PROTEIN"/>
    <property type="match status" value="1"/>
</dbReference>